<dbReference type="PANTHER" id="PTHR19136">
    <property type="entry name" value="MOLYBDENUM COFACTOR GUANYLYLTRANSFERASE"/>
    <property type="match status" value="1"/>
</dbReference>
<evidence type="ECO:0000256" key="1">
    <source>
        <dbReference type="ARBA" id="ARBA00022490"/>
    </source>
</evidence>
<keyword evidence="7" id="KW-0501">Molybdenum cofactor biosynthesis</keyword>
<sequence>MTEAPTPGNQRPANTPKAGAGFDALVLAGGRGSRLGGADKAALTLHGQRLVDRVITAARSAGANQVVVIGPPHAGTEADRVVREEPAYGGPLAALAAGIRAVDSEWVMVLACDLQHPLAVATALRTASGMELGDGALLEDEEGHVQWLAGYYRTAAITTACKRLGDEVANAPLRRVLGELELHRIPVGERLSDDIDTPQALATARQSTKPVEPDDARGPGQPGAGRQASAPPTPN</sequence>
<feature type="domain" description="MobA-like NTP transferase" evidence="9">
    <location>
        <begin position="24"/>
        <end position="178"/>
    </location>
</feature>
<name>A0A5B7WSE4_9MICC</name>
<reference evidence="10 11" key="1">
    <citation type="submission" date="2018-12" db="EMBL/GenBank/DDBJ databases">
        <title>Complete Genome Sequence of Glutamicibacter creatinolyticus strain LGCM259,isolated from an abscess of a 12-year-old mare in Italy.</title>
        <authorList>
            <person name="Santos R.G."/>
            <person name="Silva A.L."/>
            <person name="Seyffert N."/>
            <person name="Castro T.L.P."/>
            <person name="Attili A.R."/>
            <person name="Rifici C."/>
            <person name="Mazzullo G."/>
            <person name="Brenig B."/>
            <person name="Venanzi F."/>
            <person name="Azevedo V."/>
        </authorList>
    </citation>
    <scope>NUCLEOTIDE SEQUENCE [LARGE SCALE GENOMIC DNA]</scope>
    <source>
        <strain evidence="10 11">LGCM 259</strain>
    </source>
</reference>
<keyword evidence="1" id="KW-0963">Cytoplasm</keyword>
<keyword evidence="2" id="KW-0808">Transferase</keyword>
<dbReference type="GO" id="GO:0016779">
    <property type="term" value="F:nucleotidyltransferase activity"/>
    <property type="evidence" value="ECO:0007669"/>
    <property type="project" value="UniProtKB-ARBA"/>
</dbReference>
<dbReference type="PANTHER" id="PTHR19136:SF81">
    <property type="entry name" value="MOLYBDENUM COFACTOR GUANYLYLTRANSFERASE"/>
    <property type="match status" value="1"/>
</dbReference>
<gene>
    <name evidence="10" type="ORF">GcLGCM259_0368</name>
</gene>
<dbReference type="AlphaFoldDB" id="A0A5B7WSE4"/>
<evidence type="ECO:0000256" key="4">
    <source>
        <dbReference type="ARBA" id="ARBA00022741"/>
    </source>
</evidence>
<keyword evidence="6" id="KW-0342">GTP-binding</keyword>
<dbReference type="Pfam" id="PF12804">
    <property type="entry name" value="NTP_transf_3"/>
    <property type="match status" value="1"/>
</dbReference>
<keyword evidence="5" id="KW-0460">Magnesium</keyword>
<dbReference type="GO" id="GO:0005525">
    <property type="term" value="F:GTP binding"/>
    <property type="evidence" value="ECO:0007669"/>
    <property type="project" value="UniProtKB-KW"/>
</dbReference>
<evidence type="ECO:0000259" key="9">
    <source>
        <dbReference type="Pfam" id="PF12804"/>
    </source>
</evidence>
<feature type="region of interest" description="Disordered" evidence="8">
    <location>
        <begin position="191"/>
        <end position="235"/>
    </location>
</feature>
<evidence type="ECO:0000313" key="10">
    <source>
        <dbReference type="EMBL" id="QCY46150.1"/>
    </source>
</evidence>
<evidence type="ECO:0000256" key="8">
    <source>
        <dbReference type="SAM" id="MobiDB-lite"/>
    </source>
</evidence>
<dbReference type="Proteomes" id="UP000307000">
    <property type="component" value="Chromosome"/>
</dbReference>
<dbReference type="GO" id="GO:0046872">
    <property type="term" value="F:metal ion binding"/>
    <property type="evidence" value="ECO:0007669"/>
    <property type="project" value="UniProtKB-KW"/>
</dbReference>
<proteinExistence type="predicted"/>
<evidence type="ECO:0000256" key="6">
    <source>
        <dbReference type="ARBA" id="ARBA00023134"/>
    </source>
</evidence>
<keyword evidence="4" id="KW-0547">Nucleotide-binding</keyword>
<evidence type="ECO:0000256" key="2">
    <source>
        <dbReference type="ARBA" id="ARBA00022679"/>
    </source>
</evidence>
<dbReference type="Gene3D" id="3.90.550.10">
    <property type="entry name" value="Spore Coat Polysaccharide Biosynthesis Protein SpsA, Chain A"/>
    <property type="match status" value="1"/>
</dbReference>
<dbReference type="KEGG" id="gcr:GcLGCM259_0368"/>
<keyword evidence="3" id="KW-0479">Metal-binding</keyword>
<evidence type="ECO:0000256" key="5">
    <source>
        <dbReference type="ARBA" id="ARBA00022842"/>
    </source>
</evidence>
<evidence type="ECO:0000256" key="3">
    <source>
        <dbReference type="ARBA" id="ARBA00022723"/>
    </source>
</evidence>
<dbReference type="GO" id="GO:0006777">
    <property type="term" value="P:Mo-molybdopterin cofactor biosynthetic process"/>
    <property type="evidence" value="ECO:0007669"/>
    <property type="project" value="UniProtKB-KW"/>
</dbReference>
<dbReference type="RefSeq" id="WP_138925599.1">
    <property type="nucleotide sequence ID" value="NZ_CP034412.1"/>
</dbReference>
<dbReference type="InterPro" id="IPR029044">
    <property type="entry name" value="Nucleotide-diphossugar_trans"/>
</dbReference>
<protein>
    <recommendedName>
        <fullName evidence="9">MobA-like NTP transferase domain-containing protein</fullName>
    </recommendedName>
</protein>
<dbReference type="EMBL" id="CP034412">
    <property type="protein sequence ID" value="QCY46150.1"/>
    <property type="molecule type" value="Genomic_DNA"/>
</dbReference>
<dbReference type="SUPFAM" id="SSF53448">
    <property type="entry name" value="Nucleotide-diphospho-sugar transferases"/>
    <property type="match status" value="1"/>
</dbReference>
<dbReference type="InterPro" id="IPR013482">
    <property type="entry name" value="Molybde_CF_guanTrfase"/>
</dbReference>
<dbReference type="CDD" id="cd02503">
    <property type="entry name" value="MobA"/>
    <property type="match status" value="1"/>
</dbReference>
<evidence type="ECO:0000313" key="11">
    <source>
        <dbReference type="Proteomes" id="UP000307000"/>
    </source>
</evidence>
<organism evidence="10 11">
    <name type="scientific">Glutamicibacter creatinolyticus</name>
    <dbReference type="NCBI Taxonomy" id="162496"/>
    <lineage>
        <taxon>Bacteria</taxon>
        <taxon>Bacillati</taxon>
        <taxon>Actinomycetota</taxon>
        <taxon>Actinomycetes</taxon>
        <taxon>Micrococcales</taxon>
        <taxon>Micrococcaceae</taxon>
        <taxon>Glutamicibacter</taxon>
    </lineage>
</organism>
<evidence type="ECO:0000256" key="7">
    <source>
        <dbReference type="ARBA" id="ARBA00023150"/>
    </source>
</evidence>
<keyword evidence="11" id="KW-1185">Reference proteome</keyword>
<accession>A0A5B7WSE4</accession>
<dbReference type="InterPro" id="IPR025877">
    <property type="entry name" value="MobA-like_NTP_Trfase"/>
</dbReference>